<organism evidence="4 5">
    <name type="scientific">Rhynchospora tenuis</name>
    <dbReference type="NCBI Taxonomy" id="198213"/>
    <lineage>
        <taxon>Eukaryota</taxon>
        <taxon>Viridiplantae</taxon>
        <taxon>Streptophyta</taxon>
        <taxon>Embryophyta</taxon>
        <taxon>Tracheophyta</taxon>
        <taxon>Spermatophyta</taxon>
        <taxon>Magnoliopsida</taxon>
        <taxon>Liliopsida</taxon>
        <taxon>Poales</taxon>
        <taxon>Cyperaceae</taxon>
        <taxon>Cyperoideae</taxon>
        <taxon>Rhynchosporeae</taxon>
        <taxon>Rhynchospora</taxon>
    </lineage>
</organism>
<reference evidence="4 5" key="1">
    <citation type="journal article" date="2022" name="Cell">
        <title>Repeat-based holocentromeres influence genome architecture and karyotype evolution.</title>
        <authorList>
            <person name="Hofstatter P.G."/>
            <person name="Thangavel G."/>
            <person name="Lux T."/>
            <person name="Neumann P."/>
            <person name="Vondrak T."/>
            <person name="Novak P."/>
            <person name="Zhang M."/>
            <person name="Costa L."/>
            <person name="Castellani M."/>
            <person name="Scott A."/>
            <person name="Toegelov H."/>
            <person name="Fuchs J."/>
            <person name="Mata-Sucre Y."/>
            <person name="Dias Y."/>
            <person name="Vanzela A.L.L."/>
            <person name="Huettel B."/>
            <person name="Almeida C.C.S."/>
            <person name="Simkova H."/>
            <person name="Souza G."/>
            <person name="Pedrosa-Harand A."/>
            <person name="Macas J."/>
            <person name="Mayer K.F.X."/>
            <person name="Houben A."/>
            <person name="Marques A."/>
        </authorList>
    </citation>
    <scope>NUCLEOTIDE SEQUENCE [LARGE SCALE GENOMIC DNA]</scope>
    <source>
        <strain evidence="4">RhyTen1mFocal</strain>
    </source>
</reference>
<accession>A0AAD6EY88</accession>
<comment type="caution">
    <text evidence="4">The sequence shown here is derived from an EMBL/GenBank/DDBJ whole genome shotgun (WGS) entry which is preliminary data.</text>
</comment>
<protein>
    <recommendedName>
        <fullName evidence="3">ATPase AAA-type core domain-containing protein</fullName>
    </recommendedName>
</protein>
<dbReference type="AlphaFoldDB" id="A0AAD6EY88"/>
<dbReference type="GO" id="GO:0005737">
    <property type="term" value="C:cytoplasm"/>
    <property type="evidence" value="ECO:0007669"/>
    <property type="project" value="TreeGrafter"/>
</dbReference>
<dbReference type="PANTHER" id="PTHR11638:SF18">
    <property type="entry name" value="HEAT SHOCK PROTEIN 104"/>
    <property type="match status" value="1"/>
</dbReference>
<dbReference type="GO" id="GO:0016887">
    <property type="term" value="F:ATP hydrolysis activity"/>
    <property type="evidence" value="ECO:0007669"/>
    <property type="project" value="InterPro"/>
</dbReference>
<proteinExistence type="predicted"/>
<evidence type="ECO:0000313" key="5">
    <source>
        <dbReference type="Proteomes" id="UP001210211"/>
    </source>
</evidence>
<dbReference type="InterPro" id="IPR027417">
    <property type="entry name" value="P-loop_NTPase"/>
</dbReference>
<evidence type="ECO:0000259" key="3">
    <source>
        <dbReference type="Pfam" id="PF07724"/>
    </source>
</evidence>
<evidence type="ECO:0000313" key="4">
    <source>
        <dbReference type="EMBL" id="KAJ3705641.1"/>
    </source>
</evidence>
<evidence type="ECO:0000256" key="2">
    <source>
        <dbReference type="ARBA" id="ARBA00022840"/>
    </source>
</evidence>
<dbReference type="GO" id="GO:0005524">
    <property type="term" value="F:ATP binding"/>
    <property type="evidence" value="ECO:0007669"/>
    <property type="project" value="UniProtKB-KW"/>
</dbReference>
<dbReference type="PRINTS" id="PR00300">
    <property type="entry name" value="CLPPROTEASEA"/>
</dbReference>
<dbReference type="Pfam" id="PF07724">
    <property type="entry name" value="AAA_2"/>
    <property type="match status" value="1"/>
</dbReference>
<gene>
    <name evidence="4" type="ORF">LUZ61_009346</name>
</gene>
<dbReference type="Proteomes" id="UP001210211">
    <property type="component" value="Unassembled WGS sequence"/>
</dbReference>
<keyword evidence="1" id="KW-0547">Nucleotide-binding</keyword>
<keyword evidence="2" id="KW-0067">ATP-binding</keyword>
<feature type="domain" description="ATPase AAA-type core" evidence="3">
    <location>
        <begin position="84"/>
        <end position="231"/>
    </location>
</feature>
<keyword evidence="5" id="KW-1185">Reference proteome</keyword>
<dbReference type="GO" id="GO:0034605">
    <property type="term" value="P:cellular response to heat"/>
    <property type="evidence" value="ECO:0007669"/>
    <property type="project" value="TreeGrafter"/>
</dbReference>
<name>A0AAD6EY88_9POAL</name>
<sequence length="337" mass="38695">MQPWQYEIERAGRSQREGKEEISSYEAICRESEIPSTYFQMNDNLELRTLEERIKKQVVGQDHVIQPIVSSILRSTIGLSKPTKPIGSFLLVGDSWMGIDLAKTLVNELFHDESFLIRIDMFAYSDRNSDSRLLGSLGQTGQLIEVCRRPFSIVLFENVEEASTAVLNILCSIINFGKLSNAMGSEIDFSNTMVLMTTNIDLYNSKCGEEIFLEQVRNSIIQKFQTRFSERMLQEMQILVFDKPSMEYFRGILEREIFYISKLMKIRGRSLKVTPEAIDAILTSNIPKPVDFRAIKKWLDDDLKMVLARKILDVNMPPFSQINVGVNLEGKLQYDFA</sequence>
<evidence type="ECO:0000256" key="1">
    <source>
        <dbReference type="ARBA" id="ARBA00022741"/>
    </source>
</evidence>
<dbReference type="EMBL" id="JAMRDG010000001">
    <property type="protein sequence ID" value="KAJ3705641.1"/>
    <property type="molecule type" value="Genomic_DNA"/>
</dbReference>
<dbReference type="SUPFAM" id="SSF52540">
    <property type="entry name" value="P-loop containing nucleoside triphosphate hydrolases"/>
    <property type="match status" value="1"/>
</dbReference>
<dbReference type="PANTHER" id="PTHR11638">
    <property type="entry name" value="ATP-DEPENDENT CLP PROTEASE"/>
    <property type="match status" value="1"/>
</dbReference>
<dbReference type="InterPro" id="IPR003959">
    <property type="entry name" value="ATPase_AAA_core"/>
</dbReference>
<dbReference type="InterPro" id="IPR050130">
    <property type="entry name" value="ClpA_ClpB"/>
</dbReference>
<dbReference type="InterPro" id="IPR001270">
    <property type="entry name" value="ClpA/B"/>
</dbReference>
<dbReference type="Gene3D" id="3.40.50.300">
    <property type="entry name" value="P-loop containing nucleotide triphosphate hydrolases"/>
    <property type="match status" value="1"/>
</dbReference>